<accession>A0A0R3RT24</accession>
<dbReference type="STRING" id="1147741.A0A0R3RT24"/>
<evidence type="ECO:0000256" key="8">
    <source>
        <dbReference type="SAM" id="MobiDB-lite"/>
    </source>
</evidence>
<evidence type="ECO:0000313" key="10">
    <source>
        <dbReference type="Proteomes" id="UP000050640"/>
    </source>
</evidence>
<dbReference type="WBParaSite" id="EEL_0000506501-mRNA-1">
    <property type="protein sequence ID" value="EEL_0000506501-mRNA-1"/>
    <property type="gene ID" value="EEL_0000506501"/>
</dbReference>
<evidence type="ECO:0000256" key="2">
    <source>
        <dbReference type="ARBA" id="ARBA00004186"/>
    </source>
</evidence>
<dbReference type="Proteomes" id="UP000050640">
    <property type="component" value="Unplaced"/>
</dbReference>
<protein>
    <submittedName>
        <fullName evidence="11">INCENP_ARK-bind domain-containing protein</fullName>
    </submittedName>
</protein>
<keyword evidence="7" id="KW-0539">Nucleus</keyword>
<evidence type="ECO:0000256" key="3">
    <source>
        <dbReference type="ARBA" id="ARBA00010042"/>
    </source>
</evidence>
<dbReference type="GO" id="GO:0051310">
    <property type="term" value="P:metaphase chromosome alignment"/>
    <property type="evidence" value="ECO:0007669"/>
    <property type="project" value="TreeGrafter"/>
</dbReference>
<dbReference type="GO" id="GO:0030496">
    <property type="term" value="C:midbody"/>
    <property type="evidence" value="ECO:0007669"/>
    <property type="project" value="TreeGrafter"/>
</dbReference>
<feature type="compositionally biased region" description="Basic and acidic residues" evidence="8">
    <location>
        <begin position="1"/>
        <end position="28"/>
    </location>
</feature>
<dbReference type="Gene3D" id="6.10.250.2990">
    <property type="match status" value="1"/>
</dbReference>
<evidence type="ECO:0000256" key="1">
    <source>
        <dbReference type="ARBA" id="ARBA00004123"/>
    </source>
</evidence>
<dbReference type="GO" id="GO:0005634">
    <property type="term" value="C:nucleus"/>
    <property type="evidence" value="ECO:0007669"/>
    <property type="project" value="UniProtKB-SubCell"/>
</dbReference>
<organism evidence="10 11">
    <name type="scientific">Elaeophora elaphi</name>
    <dbReference type="NCBI Taxonomy" id="1147741"/>
    <lineage>
        <taxon>Eukaryota</taxon>
        <taxon>Metazoa</taxon>
        <taxon>Ecdysozoa</taxon>
        <taxon>Nematoda</taxon>
        <taxon>Chromadorea</taxon>
        <taxon>Rhabditida</taxon>
        <taxon>Spirurina</taxon>
        <taxon>Spiruromorpha</taxon>
        <taxon>Filarioidea</taxon>
        <taxon>Onchocercidae</taxon>
        <taxon>Elaeophora</taxon>
    </lineage>
</organism>
<dbReference type="PANTHER" id="PTHR13142">
    <property type="entry name" value="INNER CENTROMERE PROTEIN"/>
    <property type="match status" value="1"/>
</dbReference>
<dbReference type="Pfam" id="PF03941">
    <property type="entry name" value="INCENP_ARK-bind"/>
    <property type="match status" value="1"/>
</dbReference>
<name>A0A0R3RT24_9BILA</name>
<comment type="similarity">
    <text evidence="3">Belongs to the INCENP family.</text>
</comment>
<sequence>MSRFRENSESRVKERKKQIEKENEERRNQALTKIEQQTLNVAKNRERECREFSSTPIAKRTRSAYNSTPVAKRLHTKAVVFPELKAFYGSTMNQPVSPVEINSDQIASAKCNFKAAISKQSNMEAVFSPEFDCNSSEMTDSPEVTALSYSDEHMKQNCTDVELKNVLESCRTSEPFTAKDFSRLKQDEANINEVGNLSSTSLMSINTASIFEITAPTDKSFDIIKHSTPIIHRSEAHKVNSDYMIHKGGTKRSTYLTGDLKFEQETTVDNLHVMLMDVGSSSSKSTSTYASESDVVKKRAKVSNTRFPSRRTLDELEKQEFDRLLISANLLIDNIKAALHQSTDAKEKIEEDVTEYGISDLLSDARTESMEQPRKKIPSWATAENIRQSLEKQQTWSVIDINALFGKIHPPEMQKMLGDLAKLRPARRSSSAMWESPIWNPRVGYSAYHPTIEETNQQVYNVRRSQRTKSSVSYFPYL</sequence>
<dbReference type="InterPro" id="IPR005635">
    <property type="entry name" value="Inner_centromere_prot_ARK-bd"/>
</dbReference>
<keyword evidence="6" id="KW-0206">Cytoskeleton</keyword>
<evidence type="ECO:0000256" key="4">
    <source>
        <dbReference type="ARBA" id="ARBA00022490"/>
    </source>
</evidence>
<feature type="domain" description="Inner centromere protein ARK-binding" evidence="9">
    <location>
        <begin position="360"/>
        <end position="415"/>
    </location>
</feature>
<evidence type="ECO:0000259" key="9">
    <source>
        <dbReference type="Pfam" id="PF03941"/>
    </source>
</evidence>
<dbReference type="GO" id="GO:0032133">
    <property type="term" value="C:chromosome passenger complex"/>
    <property type="evidence" value="ECO:0007669"/>
    <property type="project" value="TreeGrafter"/>
</dbReference>
<keyword evidence="4" id="KW-0963">Cytoplasm</keyword>
<reference evidence="11" key="1">
    <citation type="submission" date="2017-02" db="UniProtKB">
        <authorList>
            <consortium name="WormBaseParasite"/>
        </authorList>
    </citation>
    <scope>IDENTIFICATION</scope>
</reference>
<proteinExistence type="inferred from homology"/>
<feature type="region of interest" description="Disordered" evidence="8">
    <location>
        <begin position="1"/>
        <end position="31"/>
    </location>
</feature>
<dbReference type="PANTHER" id="PTHR13142:SF1">
    <property type="entry name" value="INNER CENTROMERE PROTEIN"/>
    <property type="match status" value="1"/>
</dbReference>
<comment type="subcellular location">
    <subcellularLocation>
        <location evidence="2">Cytoplasm</location>
        <location evidence="2">Cytoskeleton</location>
        <location evidence="2">Spindle</location>
    </subcellularLocation>
    <subcellularLocation>
        <location evidence="1">Nucleus</location>
    </subcellularLocation>
</comment>
<evidence type="ECO:0000313" key="11">
    <source>
        <dbReference type="WBParaSite" id="EEL_0000506501-mRNA-1"/>
    </source>
</evidence>
<dbReference type="GO" id="GO:0051257">
    <property type="term" value="P:meiotic spindle midzone assembly"/>
    <property type="evidence" value="ECO:0007669"/>
    <property type="project" value="TreeGrafter"/>
</dbReference>
<evidence type="ECO:0000256" key="5">
    <source>
        <dbReference type="ARBA" id="ARBA00022829"/>
    </source>
</evidence>
<keyword evidence="5" id="KW-0159">Chromosome partition</keyword>
<dbReference type="GO" id="GO:1990385">
    <property type="term" value="C:meiotic spindle midzone"/>
    <property type="evidence" value="ECO:0007669"/>
    <property type="project" value="TreeGrafter"/>
</dbReference>
<evidence type="ECO:0000256" key="6">
    <source>
        <dbReference type="ARBA" id="ARBA00023212"/>
    </source>
</evidence>
<dbReference type="AlphaFoldDB" id="A0A0R3RT24"/>
<dbReference type="GO" id="GO:0000776">
    <property type="term" value="C:kinetochore"/>
    <property type="evidence" value="ECO:0007669"/>
    <property type="project" value="TreeGrafter"/>
</dbReference>
<dbReference type="GO" id="GO:0000281">
    <property type="term" value="P:mitotic cytokinesis"/>
    <property type="evidence" value="ECO:0007669"/>
    <property type="project" value="TreeGrafter"/>
</dbReference>
<evidence type="ECO:0000256" key="7">
    <source>
        <dbReference type="ARBA" id="ARBA00023242"/>
    </source>
</evidence>
<keyword evidence="10" id="KW-1185">Reference proteome</keyword>